<organism evidence="2 3">
    <name type="scientific">Acholeplasma laidlawii</name>
    <dbReference type="NCBI Taxonomy" id="2148"/>
    <lineage>
        <taxon>Bacteria</taxon>
        <taxon>Bacillati</taxon>
        <taxon>Mycoplasmatota</taxon>
        <taxon>Mollicutes</taxon>
        <taxon>Acholeplasmatales</taxon>
        <taxon>Acholeplasmataceae</taxon>
        <taxon>Acholeplasma</taxon>
    </lineage>
</organism>
<name>A0A553IGF3_ACHLA</name>
<keyword evidence="1" id="KW-0472">Membrane</keyword>
<dbReference type="RefSeq" id="WP_012243221.1">
    <property type="nucleotide sequence ID" value="NZ_JACAOE010000002.1"/>
</dbReference>
<feature type="transmembrane region" description="Helical" evidence="1">
    <location>
        <begin position="195"/>
        <end position="212"/>
    </location>
</feature>
<dbReference type="Proteomes" id="UP000315938">
    <property type="component" value="Unassembled WGS sequence"/>
</dbReference>
<feature type="transmembrane region" description="Helical" evidence="1">
    <location>
        <begin position="170"/>
        <end position="189"/>
    </location>
</feature>
<sequence>MKIEEIAVKLTAKFERGAYRGEVNGYEFQICSINAGFGIKQYYMAFILDRSLEASEMKAIRQEVGATGLFFTSAVHLNNTVLIFVRNPLKGKERARKLTSYFKDRSFKIVSKDIYGSNEEITNHKTISIKIQTGLKFNLVVPINEAIYKEKHQQEIAKIINEEKGNNNKVGGIIFAVIGAILGSIPSLIAYELGFMSWWLYIIVPFASFYSYKNAKGPLHRLVPLIIGVITVVVSLSMFLYTWANLAFHNDMTLGILLSDKEILPLFLSDLVFLLIGNFVGILFSAKIIYNKTTASKLKDLEENQ</sequence>
<evidence type="ECO:0000256" key="1">
    <source>
        <dbReference type="SAM" id="Phobius"/>
    </source>
</evidence>
<keyword evidence="1" id="KW-0812">Transmembrane</keyword>
<dbReference type="AlphaFoldDB" id="A0A553IGF3"/>
<reference evidence="2 3" key="1">
    <citation type="submission" date="2019-07" db="EMBL/GenBank/DDBJ databases">
        <title>Genome sequence of Acholeplasma laidlawii strain with increased resistance to erythromycin.</title>
        <authorList>
            <person name="Medvedeva E.S."/>
            <person name="Baranova N.B."/>
            <person name="Siniagina M.N."/>
            <person name="Mouzykantov A."/>
            <person name="Chernova O.A."/>
            <person name="Chernov V.M."/>
        </authorList>
    </citation>
    <scope>NUCLEOTIDE SEQUENCE [LARGE SCALE GENOMIC DNA]</scope>
    <source>
        <strain evidence="2 3">PG8REry</strain>
    </source>
</reference>
<comment type="caution">
    <text evidence="2">The sequence shown here is derived from an EMBL/GenBank/DDBJ whole genome shotgun (WGS) entry which is preliminary data.</text>
</comment>
<feature type="transmembrane region" description="Helical" evidence="1">
    <location>
        <begin position="224"/>
        <end position="243"/>
    </location>
</feature>
<proteinExistence type="predicted"/>
<evidence type="ECO:0000313" key="3">
    <source>
        <dbReference type="Proteomes" id="UP000315938"/>
    </source>
</evidence>
<keyword evidence="1" id="KW-1133">Transmembrane helix</keyword>
<accession>A0A553IGF3</accession>
<evidence type="ECO:0000313" key="2">
    <source>
        <dbReference type="EMBL" id="TRX99257.1"/>
    </source>
</evidence>
<dbReference type="GeneID" id="41339428"/>
<protein>
    <submittedName>
        <fullName evidence="2">Uncharacterized protein</fullName>
    </submittedName>
</protein>
<dbReference type="EMBL" id="VKID01000002">
    <property type="protein sequence ID" value="TRX99257.1"/>
    <property type="molecule type" value="Genomic_DNA"/>
</dbReference>
<gene>
    <name evidence="2" type="ORF">FNV44_06025</name>
</gene>
<feature type="transmembrane region" description="Helical" evidence="1">
    <location>
        <begin position="263"/>
        <end position="290"/>
    </location>
</feature>